<dbReference type="SMART" id="SM00360">
    <property type="entry name" value="RRM"/>
    <property type="match status" value="1"/>
</dbReference>
<evidence type="ECO:0000313" key="7">
    <source>
        <dbReference type="EMBL" id="WBW72503.1"/>
    </source>
</evidence>
<dbReference type="GO" id="GO:0003729">
    <property type="term" value="F:mRNA binding"/>
    <property type="evidence" value="ECO:0007669"/>
    <property type="project" value="TreeGrafter"/>
</dbReference>
<evidence type="ECO:0000256" key="4">
    <source>
        <dbReference type="SAM" id="MobiDB-lite"/>
    </source>
</evidence>
<dbReference type="PROSITE" id="PS50102">
    <property type="entry name" value="RRM"/>
    <property type="match status" value="1"/>
</dbReference>
<name>A0AAE9WD56_9SCHI</name>
<feature type="compositionally biased region" description="Low complexity" evidence="4">
    <location>
        <begin position="216"/>
        <end position="238"/>
    </location>
</feature>
<dbReference type="InterPro" id="IPR012677">
    <property type="entry name" value="Nucleotide-bd_a/b_plait_sf"/>
</dbReference>
<dbReference type="GO" id="GO:0031124">
    <property type="term" value="P:mRNA 3'-end processing"/>
    <property type="evidence" value="ECO:0007669"/>
    <property type="project" value="InterPro"/>
</dbReference>
<accession>A0AAE9WD56</accession>
<feature type="compositionally biased region" description="Polar residues" evidence="4">
    <location>
        <begin position="340"/>
        <end position="352"/>
    </location>
</feature>
<organism evidence="7 8">
    <name type="scientific">Schizosaccharomyces osmophilus</name>
    <dbReference type="NCBI Taxonomy" id="2545709"/>
    <lineage>
        <taxon>Eukaryota</taxon>
        <taxon>Fungi</taxon>
        <taxon>Dikarya</taxon>
        <taxon>Ascomycota</taxon>
        <taxon>Taphrinomycotina</taxon>
        <taxon>Schizosaccharomycetes</taxon>
        <taxon>Schizosaccharomycetales</taxon>
        <taxon>Schizosaccharomycetaceae</taxon>
        <taxon>Schizosaccharomyces</taxon>
    </lineage>
</organism>
<gene>
    <name evidence="7" type="primary">ctf1</name>
    <name evidence="7" type="ORF">SOMG_00484</name>
</gene>
<evidence type="ECO:0000256" key="5">
    <source>
        <dbReference type="SAM" id="SignalP"/>
    </source>
</evidence>
<keyword evidence="8" id="KW-1185">Reference proteome</keyword>
<evidence type="ECO:0000259" key="6">
    <source>
        <dbReference type="PROSITE" id="PS50102"/>
    </source>
</evidence>
<feature type="region of interest" description="Disordered" evidence="4">
    <location>
        <begin position="321"/>
        <end position="352"/>
    </location>
</feature>
<dbReference type="Pfam" id="PF14304">
    <property type="entry name" value="CSTF_C"/>
    <property type="match status" value="1"/>
</dbReference>
<dbReference type="Gene3D" id="1.10.20.70">
    <property type="entry name" value="Transcription termination and cleavage factor, C-terminal domain"/>
    <property type="match status" value="1"/>
</dbReference>
<dbReference type="Pfam" id="PF14327">
    <property type="entry name" value="CSTF2_hinge"/>
    <property type="match status" value="1"/>
</dbReference>
<dbReference type="EMBL" id="CP115611">
    <property type="protein sequence ID" value="WBW72503.1"/>
    <property type="molecule type" value="Genomic_DNA"/>
</dbReference>
<dbReference type="PANTHER" id="PTHR45735">
    <property type="entry name" value="CLEAVAGE STIMULATION FACTOR SUBUNIT 2"/>
    <property type="match status" value="1"/>
</dbReference>
<dbReference type="Pfam" id="PF00076">
    <property type="entry name" value="RRM_1"/>
    <property type="match status" value="1"/>
</dbReference>
<dbReference type="Gene3D" id="3.30.70.330">
    <property type="match status" value="1"/>
</dbReference>
<sequence length="392" mass="42830">MMLVVAIRFLYATTSMSMTVGNVVFVGNIPYDISERQMTEILEQVGPVKQFKLVMDLETGNGKGYGFCEFFDSETTALAVQRLNNREFFGPRKIRVEFPSNDPRRHQNYGFQEKHGDPSSSYDPSHATPRYPSIQNAPPHLRPHSLASNVHPPHASDYSIPTMPTTSSIPQTSSATSEFNTQANLNTARRGPYPASSYHPYTSSSGVPPAVPSYPVPSTATPSISSTPSATPLPSTGSKAGTEAPQPYSVPPSVAKVFSSFTAQELLTMLTQLQTVVHVAPDEARRLLNANPALPYAAFQAMLLMNMIDSRVLQQVVLSMRNNPTPPAPQAPSRPTSTARPDTSANKDPTNTEAKRMALINQLMTLTPEQIQSLPPAQREQIIAIRRQHGAF</sequence>
<keyword evidence="2" id="KW-0539">Nucleus</keyword>
<dbReference type="KEGG" id="som:SOMG_00484"/>
<dbReference type="AlphaFoldDB" id="A0AAE9WD56"/>
<feature type="chain" id="PRO_5042013161" evidence="5">
    <location>
        <begin position="18"/>
        <end position="392"/>
    </location>
</feature>
<dbReference type="InterPro" id="IPR026896">
    <property type="entry name" value="CSTF_C"/>
</dbReference>
<dbReference type="InterPro" id="IPR025742">
    <property type="entry name" value="CSTF2_hinge"/>
</dbReference>
<dbReference type="Gene3D" id="1.25.40.630">
    <property type="match status" value="1"/>
</dbReference>
<evidence type="ECO:0000256" key="1">
    <source>
        <dbReference type="ARBA" id="ARBA00004123"/>
    </source>
</evidence>
<evidence type="ECO:0000256" key="3">
    <source>
        <dbReference type="PROSITE-ProRule" id="PRU00176"/>
    </source>
</evidence>
<proteinExistence type="predicted"/>
<feature type="domain" description="RRM" evidence="6">
    <location>
        <begin position="22"/>
        <end position="101"/>
    </location>
</feature>
<evidence type="ECO:0000313" key="8">
    <source>
        <dbReference type="Proteomes" id="UP001212411"/>
    </source>
</evidence>
<dbReference type="InterPro" id="IPR000504">
    <property type="entry name" value="RRM_dom"/>
</dbReference>
<dbReference type="GeneID" id="80873967"/>
<dbReference type="InterPro" id="IPR038192">
    <property type="entry name" value="CSTF_C_sf"/>
</dbReference>
<evidence type="ECO:0000256" key="2">
    <source>
        <dbReference type="ARBA" id="ARBA00023242"/>
    </source>
</evidence>
<protein>
    <submittedName>
        <fullName evidence="7">mRNA cleavage and polyadenylation specificity factor complex RNA-binding subunit Ctf1</fullName>
    </submittedName>
</protein>
<dbReference type="Proteomes" id="UP001212411">
    <property type="component" value="Chromosome 1"/>
</dbReference>
<feature type="compositionally biased region" description="Polar residues" evidence="4">
    <location>
        <begin position="162"/>
        <end position="187"/>
    </location>
</feature>
<dbReference type="SUPFAM" id="SSF54928">
    <property type="entry name" value="RNA-binding domain, RBD"/>
    <property type="match status" value="1"/>
</dbReference>
<feature type="region of interest" description="Disordered" evidence="4">
    <location>
        <begin position="96"/>
        <end position="249"/>
    </location>
</feature>
<keyword evidence="3" id="KW-0694">RNA-binding</keyword>
<dbReference type="InterPro" id="IPR035979">
    <property type="entry name" value="RBD_domain_sf"/>
</dbReference>
<keyword evidence="5" id="KW-0732">Signal</keyword>
<reference evidence="7 8" key="1">
    <citation type="journal article" date="2023" name="G3 (Bethesda)">
        <title>A high-quality reference genome for the fission yeast Schizosaccharomyces osmophilus.</title>
        <authorList>
            <person name="Jia G.S."/>
            <person name="Zhang W.C."/>
            <person name="Liang Y."/>
            <person name="Liu X.H."/>
            <person name="Rhind N."/>
            <person name="Pidoux A."/>
            <person name="Brysch-Herzberg M."/>
            <person name="Du L.L."/>
        </authorList>
    </citation>
    <scope>NUCLEOTIDE SEQUENCE [LARGE SCALE GENOMIC DNA]</scope>
    <source>
        <strain evidence="7 8">CBS 15793</strain>
    </source>
</reference>
<dbReference type="RefSeq" id="XP_056036746.1">
    <property type="nucleotide sequence ID" value="XM_056179278.1"/>
</dbReference>
<dbReference type="PANTHER" id="PTHR45735:SF2">
    <property type="entry name" value="CLEAVAGE STIMULATION FACTOR SUBUNIT 2"/>
    <property type="match status" value="1"/>
</dbReference>
<feature type="signal peptide" evidence="5">
    <location>
        <begin position="1"/>
        <end position="17"/>
    </location>
</feature>
<comment type="subcellular location">
    <subcellularLocation>
        <location evidence="1">Nucleus</location>
    </subcellularLocation>
</comment>
<dbReference type="GO" id="GO:0005847">
    <property type="term" value="C:mRNA cleavage and polyadenylation specificity factor complex"/>
    <property type="evidence" value="ECO:0007669"/>
    <property type="project" value="TreeGrafter"/>
</dbReference>